<reference evidence="3" key="1">
    <citation type="submission" date="2012-12" db="EMBL/GenBank/DDBJ databases">
        <authorList>
            <person name="Hellsten U."/>
            <person name="Grimwood J."/>
            <person name="Chapman J.A."/>
            <person name="Shapiro H."/>
            <person name="Aerts A."/>
            <person name="Otillar R.P."/>
            <person name="Terry A.Y."/>
            <person name="Boore J.L."/>
            <person name="Simakov O."/>
            <person name="Marletaz F."/>
            <person name="Cho S.-J."/>
            <person name="Edsinger-Gonzales E."/>
            <person name="Havlak P."/>
            <person name="Kuo D.-H."/>
            <person name="Larsson T."/>
            <person name="Lv J."/>
            <person name="Arendt D."/>
            <person name="Savage R."/>
            <person name="Osoegawa K."/>
            <person name="de Jong P."/>
            <person name="Lindberg D.R."/>
            <person name="Seaver E.C."/>
            <person name="Weisblat D.A."/>
            <person name="Putnam N.H."/>
            <person name="Grigoriev I.V."/>
            <person name="Rokhsar D.S."/>
        </authorList>
    </citation>
    <scope>NUCLEOTIDE SEQUENCE</scope>
</reference>
<evidence type="ECO:0000313" key="2">
    <source>
        <dbReference type="EnsemblMetazoa" id="HelroP184171"/>
    </source>
</evidence>
<dbReference type="EMBL" id="AMQM01009334">
    <property type="status" value="NOT_ANNOTATED_CDS"/>
    <property type="molecule type" value="Genomic_DNA"/>
</dbReference>
<organism evidence="2 3">
    <name type="scientific">Helobdella robusta</name>
    <name type="common">Californian leech</name>
    <dbReference type="NCBI Taxonomy" id="6412"/>
    <lineage>
        <taxon>Eukaryota</taxon>
        <taxon>Metazoa</taxon>
        <taxon>Spiralia</taxon>
        <taxon>Lophotrochozoa</taxon>
        <taxon>Annelida</taxon>
        <taxon>Clitellata</taxon>
        <taxon>Hirudinea</taxon>
        <taxon>Rhynchobdellida</taxon>
        <taxon>Glossiphoniidae</taxon>
        <taxon>Helobdella</taxon>
    </lineage>
</organism>
<dbReference type="HOGENOM" id="CLU_883611_0_0_1"/>
<accession>T1FKP8</accession>
<keyword evidence="3" id="KW-1185">Reference proteome</keyword>
<dbReference type="RefSeq" id="XP_009015149.1">
    <property type="nucleotide sequence ID" value="XM_009016901.1"/>
</dbReference>
<dbReference type="AlphaFoldDB" id="T1FKP8"/>
<reference evidence="1 3" key="2">
    <citation type="journal article" date="2013" name="Nature">
        <title>Insights into bilaterian evolution from three spiralian genomes.</title>
        <authorList>
            <person name="Simakov O."/>
            <person name="Marletaz F."/>
            <person name="Cho S.J."/>
            <person name="Edsinger-Gonzales E."/>
            <person name="Havlak P."/>
            <person name="Hellsten U."/>
            <person name="Kuo D.H."/>
            <person name="Larsson T."/>
            <person name="Lv J."/>
            <person name="Arendt D."/>
            <person name="Savage R."/>
            <person name="Osoegawa K."/>
            <person name="de Jong P."/>
            <person name="Grimwood J."/>
            <person name="Chapman J.A."/>
            <person name="Shapiro H."/>
            <person name="Aerts A."/>
            <person name="Otillar R.P."/>
            <person name="Terry A.Y."/>
            <person name="Boore J.L."/>
            <person name="Grigoriev I.V."/>
            <person name="Lindberg D.R."/>
            <person name="Seaver E.C."/>
            <person name="Weisblat D.A."/>
            <person name="Putnam N.H."/>
            <person name="Rokhsar D.S."/>
        </authorList>
    </citation>
    <scope>NUCLEOTIDE SEQUENCE</scope>
</reference>
<dbReference type="OrthoDB" id="411524at2759"/>
<dbReference type="GeneID" id="20209397"/>
<dbReference type="EnsemblMetazoa" id="HelroT184171">
    <property type="protein sequence ID" value="HelroP184171"/>
    <property type="gene ID" value="HelroG184171"/>
</dbReference>
<reference evidence="2" key="3">
    <citation type="submission" date="2015-06" db="UniProtKB">
        <authorList>
            <consortium name="EnsemblMetazoa"/>
        </authorList>
    </citation>
    <scope>IDENTIFICATION</scope>
</reference>
<dbReference type="KEGG" id="hro:HELRODRAFT_184171"/>
<proteinExistence type="predicted"/>
<name>T1FKP8_HELRO</name>
<dbReference type="EMBL" id="KB096282">
    <property type="protein sequence ID" value="ESO06755.1"/>
    <property type="molecule type" value="Genomic_DNA"/>
</dbReference>
<sequence length="315" mass="36572">MTLGHKLRVNGLKCIQRRMIFVSLWYTQILWINPNGNSRQSSSESFEQYFVVPSWLWARYKEDLMERMCDKAAYTRLLHGLGFDFILLPQHPLSDVTKKYFIYQDMQRFLLYVCRIRFEHVMWCLLKGEVSVRPLSVISQSNILSHGILSQSSSCSWLVIPNIGPLCHKSVSCASWKNCQIQTKLCNTENIYNRTGKKSERIYPDKFKNDLADLSRIFNLDPTHSKFSSESGYTGQLAPVTFLTPEQCKGYSKAGNRKTNNIGRKKRKSLIATDTPEKTLLEANNINKRKLTPTLKDKAKKMFIKGLYYNRSQER</sequence>
<dbReference type="CTD" id="20209397"/>
<dbReference type="InParanoid" id="T1FKP8"/>
<evidence type="ECO:0000313" key="1">
    <source>
        <dbReference type="EMBL" id="ESO06755.1"/>
    </source>
</evidence>
<evidence type="ECO:0000313" key="3">
    <source>
        <dbReference type="Proteomes" id="UP000015101"/>
    </source>
</evidence>
<gene>
    <name evidence="2" type="primary">20209397</name>
    <name evidence="1" type="ORF">HELRODRAFT_184171</name>
</gene>
<dbReference type="Proteomes" id="UP000015101">
    <property type="component" value="Unassembled WGS sequence"/>
</dbReference>
<protein>
    <submittedName>
        <fullName evidence="1 2">Uncharacterized protein</fullName>
    </submittedName>
</protein>